<keyword evidence="2" id="KW-1185">Reference proteome</keyword>
<dbReference type="RefSeq" id="WP_265144120.1">
    <property type="nucleotide sequence ID" value="NZ_JAPCHZ010000003.1"/>
</dbReference>
<evidence type="ECO:0000313" key="2">
    <source>
        <dbReference type="Proteomes" id="UP001209107"/>
    </source>
</evidence>
<organism evidence="1 2">
    <name type="scientific">Kaistella yananensis</name>
    <dbReference type="NCBI Taxonomy" id="2989820"/>
    <lineage>
        <taxon>Bacteria</taxon>
        <taxon>Pseudomonadati</taxon>
        <taxon>Bacteroidota</taxon>
        <taxon>Flavobacteriia</taxon>
        <taxon>Flavobacteriales</taxon>
        <taxon>Weeksellaceae</taxon>
        <taxon>Chryseobacterium group</taxon>
        <taxon>Kaistella</taxon>
    </lineage>
</organism>
<reference evidence="1 2" key="1">
    <citation type="submission" date="2022-10" db="EMBL/GenBank/DDBJ databases">
        <title>Kaistella sp. BT-6-1-3.</title>
        <authorList>
            <person name="Ai J."/>
            <person name="Deng Z."/>
        </authorList>
    </citation>
    <scope>NUCLEOTIDE SEQUENCE [LARGE SCALE GENOMIC DNA]</scope>
    <source>
        <strain evidence="1 2">BT6-1-3</strain>
    </source>
</reference>
<accession>A0ABT3JME5</accession>
<name>A0ABT3JME5_9FLAO</name>
<proteinExistence type="predicted"/>
<evidence type="ECO:0000313" key="1">
    <source>
        <dbReference type="EMBL" id="MCW4451947.1"/>
    </source>
</evidence>
<comment type="caution">
    <text evidence="1">The sequence shown here is derived from an EMBL/GenBank/DDBJ whole genome shotgun (WGS) entry which is preliminary data.</text>
</comment>
<evidence type="ECO:0008006" key="3">
    <source>
        <dbReference type="Google" id="ProtNLM"/>
    </source>
</evidence>
<dbReference type="Proteomes" id="UP001209107">
    <property type="component" value="Unassembled WGS sequence"/>
</dbReference>
<protein>
    <recommendedName>
        <fullName evidence="3">Addiction module protein</fullName>
    </recommendedName>
</protein>
<gene>
    <name evidence="1" type="ORF">OK344_06955</name>
</gene>
<dbReference type="EMBL" id="JAPCHZ010000003">
    <property type="protein sequence ID" value="MCW4451947.1"/>
    <property type="molecule type" value="Genomic_DNA"/>
</dbReference>
<sequence length="77" mass="8897">MSTADLKIDLISQITSITDKVRLKELMQILKFESESAIYVTNNDEKEAVSVARNQIKNGESITHKDFQKDIQEWLKK</sequence>